<keyword evidence="1" id="KW-0175">Coiled coil</keyword>
<dbReference type="GeneID" id="136819655"/>
<feature type="chain" id="PRO_5029642527" description="Cnidarian restricted protein" evidence="3">
    <location>
        <begin position="18"/>
        <end position="493"/>
    </location>
</feature>
<proteinExistence type="predicted"/>
<evidence type="ECO:0000313" key="4">
    <source>
        <dbReference type="EnsemblMetazoa" id="CLYHEMP006852.1"/>
    </source>
</evidence>
<name>A0A7M5WRP2_9CNID</name>
<dbReference type="AlphaFoldDB" id="A0A7M5WRP2"/>
<organism evidence="4 5">
    <name type="scientific">Clytia hemisphaerica</name>
    <dbReference type="NCBI Taxonomy" id="252671"/>
    <lineage>
        <taxon>Eukaryota</taxon>
        <taxon>Metazoa</taxon>
        <taxon>Cnidaria</taxon>
        <taxon>Hydrozoa</taxon>
        <taxon>Hydroidolina</taxon>
        <taxon>Leptothecata</taxon>
        <taxon>Obeliida</taxon>
        <taxon>Clytiidae</taxon>
        <taxon>Clytia</taxon>
    </lineage>
</organism>
<feature type="coiled-coil region" evidence="1">
    <location>
        <begin position="296"/>
        <end position="366"/>
    </location>
</feature>
<dbReference type="EnsemblMetazoa" id="CLYHEMT006852.1">
    <property type="protein sequence ID" value="CLYHEMP006852.1"/>
    <property type="gene ID" value="CLYHEMG006852"/>
</dbReference>
<dbReference type="RefSeq" id="XP_066931999.1">
    <property type="nucleotide sequence ID" value="XM_067075898.1"/>
</dbReference>
<evidence type="ECO:0000256" key="1">
    <source>
        <dbReference type="SAM" id="Coils"/>
    </source>
</evidence>
<sequence length="493" mass="59116">MKILIILAIACLSQVHSNELEIEEQLEHLLSDVDALRHDLGAPQVNVTEAPTEPMTEKPTEPSKPEGPKRPIPEPEKPEKPDEKRIPVVVLMKSMKAKVGDLFFNMFTVMEIMKGMEDFKGFKMLKMKMRPSEFLEIFIEDLKRTYFESLKMKVMIKTIMKERKEGKEEHSHEKEKVETEKEDEHEGEEEEGKEEKHFNPKELLSKLQIMWKVMNLACKDKDYLKNIETVDSIKEMMEGFDKIPMAVRKLNEIKEMVRYMEHKKMQELVNPRIPLKSLVKLSVMKVTKLIYIMKNASEWEHMAQMKKEQVKELLKEEVKEEVKHQVMQMAQLLKEKWENLPEKKKVEKKEEIKEKVQEMIKEQFKQRLKMKVHFMKMAIAHVADTFWTLKKLRVMFSVKGDKKVELKHMDHGDHMLHEEIKEFVEFQHFLRGVEDYFNKHEFWMDHPGFPWKEMHIERMKSIMQLEKILQAAPYLFRRMKFMRNVFEMKLEEL</sequence>
<evidence type="ECO:0000256" key="3">
    <source>
        <dbReference type="SAM" id="SignalP"/>
    </source>
</evidence>
<feature type="compositionally biased region" description="Basic and acidic residues" evidence="2">
    <location>
        <begin position="163"/>
        <end position="184"/>
    </location>
</feature>
<dbReference type="Proteomes" id="UP000594262">
    <property type="component" value="Unplaced"/>
</dbReference>
<feature type="region of interest" description="Disordered" evidence="2">
    <location>
        <begin position="163"/>
        <end position="198"/>
    </location>
</feature>
<reference evidence="4" key="1">
    <citation type="submission" date="2021-01" db="UniProtKB">
        <authorList>
            <consortium name="EnsemblMetazoa"/>
        </authorList>
    </citation>
    <scope>IDENTIFICATION</scope>
</reference>
<keyword evidence="5" id="KW-1185">Reference proteome</keyword>
<feature type="region of interest" description="Disordered" evidence="2">
    <location>
        <begin position="43"/>
        <end position="82"/>
    </location>
</feature>
<protein>
    <recommendedName>
        <fullName evidence="6">Cnidarian restricted protein</fullName>
    </recommendedName>
</protein>
<evidence type="ECO:0008006" key="6">
    <source>
        <dbReference type="Google" id="ProtNLM"/>
    </source>
</evidence>
<evidence type="ECO:0000256" key="2">
    <source>
        <dbReference type="SAM" id="MobiDB-lite"/>
    </source>
</evidence>
<accession>A0A7M5WRP2</accession>
<keyword evidence="3" id="KW-0732">Signal</keyword>
<feature type="compositionally biased region" description="Basic and acidic residues" evidence="2">
    <location>
        <begin position="55"/>
        <end position="82"/>
    </location>
</feature>
<feature type="signal peptide" evidence="3">
    <location>
        <begin position="1"/>
        <end position="17"/>
    </location>
</feature>
<evidence type="ECO:0000313" key="5">
    <source>
        <dbReference type="Proteomes" id="UP000594262"/>
    </source>
</evidence>